<reference evidence="2" key="1">
    <citation type="journal article" date="2014" name="Stand. Genomic Sci.">
        <title>Genome sequence of the exopolysaccharide-producing Salipiger mucosus type strain (DSM 16094(T)), a moderately halophilic member of the Roseobacter clade.</title>
        <authorList>
            <person name="Riedel T."/>
            <person name="Spring S."/>
            <person name="Fiebig A."/>
            <person name="Petersen J."/>
            <person name="Kyrpides N.C."/>
            <person name="Goker M."/>
            <person name="Klenk H.P."/>
        </authorList>
    </citation>
    <scope>NUCLEOTIDE SEQUENCE [LARGE SCALE GENOMIC DNA]</scope>
    <source>
        <strain evidence="2">DSM 16094</strain>
    </source>
</reference>
<dbReference type="Proteomes" id="UP000015347">
    <property type="component" value="Unassembled WGS sequence"/>
</dbReference>
<comment type="caution">
    <text evidence="1">The sequence shown here is derived from an EMBL/GenBank/DDBJ whole genome shotgun (WGS) entry which is preliminary data.</text>
</comment>
<dbReference type="STRING" id="1123237.Salmuc_04644"/>
<dbReference type="RefSeq" id="WP_020041808.1">
    <property type="nucleotide sequence ID" value="NZ_KE557281.1"/>
</dbReference>
<evidence type="ECO:0000313" key="1">
    <source>
        <dbReference type="EMBL" id="EPX76758.1"/>
    </source>
</evidence>
<accession>S9QAU0</accession>
<proteinExistence type="predicted"/>
<dbReference type="HOGENOM" id="CLU_2619992_0_0_5"/>
<gene>
    <name evidence="1" type="ORF">Salmuc_04644</name>
</gene>
<evidence type="ECO:0000313" key="2">
    <source>
        <dbReference type="Proteomes" id="UP000015347"/>
    </source>
</evidence>
<keyword evidence="2" id="KW-1185">Reference proteome</keyword>
<dbReference type="EMBL" id="APVH01000043">
    <property type="protein sequence ID" value="EPX76758.1"/>
    <property type="molecule type" value="Genomic_DNA"/>
</dbReference>
<protein>
    <submittedName>
        <fullName evidence="1">Uncharacterized protein</fullName>
    </submittedName>
</protein>
<organism evidence="1 2">
    <name type="scientific">Salipiger mucosus DSM 16094</name>
    <dbReference type="NCBI Taxonomy" id="1123237"/>
    <lineage>
        <taxon>Bacteria</taxon>
        <taxon>Pseudomonadati</taxon>
        <taxon>Pseudomonadota</taxon>
        <taxon>Alphaproteobacteria</taxon>
        <taxon>Rhodobacterales</taxon>
        <taxon>Roseobacteraceae</taxon>
        <taxon>Salipiger</taxon>
    </lineage>
</organism>
<name>S9QAU0_9RHOB</name>
<sequence length="78" mass="8346">MDGHESGDYNEIDTFIVDPAYLSETLSPAEGGHYQAILDAYAAQADAGQGFQEFLMSKLEACMEAGFELEADPAPKVG</sequence>
<dbReference type="AlphaFoldDB" id="S9QAU0"/>